<evidence type="ECO:0000313" key="2">
    <source>
        <dbReference type="Proteomes" id="UP000324222"/>
    </source>
</evidence>
<evidence type="ECO:0000313" key="1">
    <source>
        <dbReference type="EMBL" id="MPC83720.1"/>
    </source>
</evidence>
<gene>
    <name evidence="1" type="ORF">E2C01_078436</name>
</gene>
<proteinExistence type="predicted"/>
<organism evidence="1 2">
    <name type="scientific">Portunus trituberculatus</name>
    <name type="common">Swimming crab</name>
    <name type="synonym">Neptunus trituberculatus</name>
    <dbReference type="NCBI Taxonomy" id="210409"/>
    <lineage>
        <taxon>Eukaryota</taxon>
        <taxon>Metazoa</taxon>
        <taxon>Ecdysozoa</taxon>
        <taxon>Arthropoda</taxon>
        <taxon>Crustacea</taxon>
        <taxon>Multicrustacea</taxon>
        <taxon>Malacostraca</taxon>
        <taxon>Eumalacostraca</taxon>
        <taxon>Eucarida</taxon>
        <taxon>Decapoda</taxon>
        <taxon>Pleocyemata</taxon>
        <taxon>Brachyura</taxon>
        <taxon>Eubrachyura</taxon>
        <taxon>Portunoidea</taxon>
        <taxon>Portunidae</taxon>
        <taxon>Portuninae</taxon>
        <taxon>Portunus</taxon>
    </lineage>
</organism>
<dbReference type="AlphaFoldDB" id="A0A5B7IGY8"/>
<comment type="caution">
    <text evidence="1">The sequence shown here is derived from an EMBL/GenBank/DDBJ whole genome shotgun (WGS) entry which is preliminary data.</text>
</comment>
<accession>A0A5B7IGY8</accession>
<dbReference type="Proteomes" id="UP000324222">
    <property type="component" value="Unassembled WGS sequence"/>
</dbReference>
<keyword evidence="2" id="KW-1185">Reference proteome</keyword>
<name>A0A5B7IGY8_PORTR</name>
<sequence length="67" mass="7691">MTSFPKQLILSLPRYHACCRHAPPLSPALVIYNLHERGLRGQRGAEDNEHVTALIFLFLQHSVRIQE</sequence>
<dbReference type="EMBL" id="VSRR010063280">
    <property type="protein sequence ID" value="MPC83720.1"/>
    <property type="molecule type" value="Genomic_DNA"/>
</dbReference>
<protein>
    <submittedName>
        <fullName evidence="1">Uncharacterized protein</fullName>
    </submittedName>
</protein>
<reference evidence="1 2" key="1">
    <citation type="submission" date="2019-05" db="EMBL/GenBank/DDBJ databases">
        <title>Another draft genome of Portunus trituberculatus and its Hox gene families provides insights of decapod evolution.</title>
        <authorList>
            <person name="Jeong J.-H."/>
            <person name="Song I."/>
            <person name="Kim S."/>
            <person name="Choi T."/>
            <person name="Kim D."/>
            <person name="Ryu S."/>
            <person name="Kim W."/>
        </authorList>
    </citation>
    <scope>NUCLEOTIDE SEQUENCE [LARGE SCALE GENOMIC DNA]</scope>
    <source>
        <tissue evidence="1">Muscle</tissue>
    </source>
</reference>